<comment type="caution">
    <text evidence="1">The sequence shown here is derived from an EMBL/GenBank/DDBJ whole genome shotgun (WGS) entry which is preliminary data.</text>
</comment>
<gene>
    <name evidence="1" type="ORF">LTS18_010002</name>
</gene>
<reference evidence="1" key="1">
    <citation type="submission" date="2024-09" db="EMBL/GenBank/DDBJ databases">
        <title>Black Yeasts Isolated from many extreme environments.</title>
        <authorList>
            <person name="Coleine C."/>
            <person name="Stajich J.E."/>
            <person name="Selbmann L."/>
        </authorList>
    </citation>
    <scope>NUCLEOTIDE SEQUENCE</scope>
    <source>
        <strain evidence="1">CCFEE 5737</strain>
    </source>
</reference>
<name>A0ACC3DLK7_9PEZI</name>
<evidence type="ECO:0000313" key="1">
    <source>
        <dbReference type="EMBL" id="KAK3077528.1"/>
    </source>
</evidence>
<organism evidence="1 2">
    <name type="scientific">Coniosporium uncinatum</name>
    <dbReference type="NCBI Taxonomy" id="93489"/>
    <lineage>
        <taxon>Eukaryota</taxon>
        <taxon>Fungi</taxon>
        <taxon>Dikarya</taxon>
        <taxon>Ascomycota</taxon>
        <taxon>Pezizomycotina</taxon>
        <taxon>Dothideomycetes</taxon>
        <taxon>Dothideomycetes incertae sedis</taxon>
        <taxon>Coniosporium</taxon>
    </lineage>
</organism>
<proteinExistence type="predicted"/>
<dbReference type="Proteomes" id="UP001186974">
    <property type="component" value="Unassembled WGS sequence"/>
</dbReference>
<keyword evidence="2" id="KW-1185">Reference proteome</keyword>
<protein>
    <submittedName>
        <fullName evidence="1">Uncharacterized protein</fullName>
    </submittedName>
</protein>
<sequence length="643" mass="71915">MTAMTREFSNATFAPVSFRGHLIRLPTVGGVTLVVANIIVLIILCFYGFDTSDQWSFEDIAYRTGYMSIAQLPLIFLLAGKNNIIGYLTGMSYEKLNWLHRWTSRCLLLTSTIHFGYWLGDWWPYGEFVGQKLRTDPLTIRGLVAWCVLVWITFSSVTPIRGWSYEFFVIQHVVSFAILIAFIYLHVAPWPEMHAYIWIPVALFFLDRIVRGLRMLYINLSIFHPQQKRSGQMSSLWACKAEFTPLPNNTTRISIQNPPIGWKAGQHMFLSCHSIVPLQSHPFTIASIPEDGRMDFIVKAERGGTRKFFNHAEKLESLPVNQSGTRQVQLRTVTLEGPYGSLRPLRQFDSVVLLAGTTGATFTMPLMRDIVAAWKSNSDSVSMLRISNTAVTRHIRFVWVVKSRGQLGWFSPQLSAVVEDVRLLQKQGLKVAVDISVYCTCDESFTEEYKSLLTSLPEKRGLDRGEVEDLHTPRESAADQKSTPEKQNKAEEPTTEVHEIAARTSSVGDVETKESCGSDGNCCCKTIIEDEDAIASANHTCTCCSPTSATTKAKATPATTTATERSNSNTDSETSSLLSRKMLLHPSIGLYNGRPQPRNIIRKSLEQALGESAVVVCGPKGLTDQVRQDCVRLSDERAIHKGT</sequence>
<evidence type="ECO:0000313" key="2">
    <source>
        <dbReference type="Proteomes" id="UP001186974"/>
    </source>
</evidence>
<feature type="non-terminal residue" evidence="1">
    <location>
        <position position="643"/>
    </location>
</feature>
<dbReference type="EMBL" id="JAWDJW010002755">
    <property type="protein sequence ID" value="KAK3077528.1"/>
    <property type="molecule type" value="Genomic_DNA"/>
</dbReference>
<accession>A0ACC3DLK7</accession>